<sequence length="159" mass="18577">MVSSHLICNSTDFKGRWDLDEGAYQLMFAPECLAYISQAKWSENEAFDFRVMVKGVISKHRLASSKFSKGLYMLFQLSHRRYCKFARWFCLITSYLFHDICCGPIHRRAIVYGDPCHYRLSALEAWHIAGFASCFGMEQRILCPILDVQFSLDFYNLEK</sequence>
<feature type="non-terminal residue" evidence="1">
    <location>
        <position position="159"/>
    </location>
</feature>
<dbReference type="AlphaFoldDB" id="A0AA38FK54"/>
<dbReference type="Proteomes" id="UP000824469">
    <property type="component" value="Unassembled WGS sequence"/>
</dbReference>
<accession>A0AA38FK54</accession>
<evidence type="ECO:0000313" key="2">
    <source>
        <dbReference type="Proteomes" id="UP000824469"/>
    </source>
</evidence>
<proteinExistence type="predicted"/>
<dbReference type="EMBL" id="JAHRHJ020000008">
    <property type="protein sequence ID" value="KAH9305515.1"/>
    <property type="molecule type" value="Genomic_DNA"/>
</dbReference>
<comment type="caution">
    <text evidence="1">The sequence shown here is derived from an EMBL/GenBank/DDBJ whole genome shotgun (WGS) entry which is preliminary data.</text>
</comment>
<protein>
    <submittedName>
        <fullName evidence="1">Uncharacterized protein</fullName>
    </submittedName>
</protein>
<evidence type="ECO:0000313" key="1">
    <source>
        <dbReference type="EMBL" id="KAH9305515.1"/>
    </source>
</evidence>
<keyword evidence="2" id="KW-1185">Reference proteome</keyword>
<name>A0AA38FK54_TAXCH</name>
<reference evidence="1 2" key="1">
    <citation type="journal article" date="2021" name="Nat. Plants">
        <title>The Taxus genome provides insights into paclitaxel biosynthesis.</title>
        <authorList>
            <person name="Xiong X."/>
            <person name="Gou J."/>
            <person name="Liao Q."/>
            <person name="Li Y."/>
            <person name="Zhou Q."/>
            <person name="Bi G."/>
            <person name="Li C."/>
            <person name="Du R."/>
            <person name="Wang X."/>
            <person name="Sun T."/>
            <person name="Guo L."/>
            <person name="Liang H."/>
            <person name="Lu P."/>
            <person name="Wu Y."/>
            <person name="Zhang Z."/>
            <person name="Ro D.K."/>
            <person name="Shang Y."/>
            <person name="Huang S."/>
            <person name="Yan J."/>
        </authorList>
    </citation>
    <scope>NUCLEOTIDE SEQUENCE [LARGE SCALE GENOMIC DNA]</scope>
    <source>
        <strain evidence="1">Ta-2019</strain>
    </source>
</reference>
<gene>
    <name evidence="1" type="ORF">KI387_009919</name>
</gene>
<organism evidence="1 2">
    <name type="scientific">Taxus chinensis</name>
    <name type="common">Chinese yew</name>
    <name type="synonym">Taxus wallichiana var. chinensis</name>
    <dbReference type="NCBI Taxonomy" id="29808"/>
    <lineage>
        <taxon>Eukaryota</taxon>
        <taxon>Viridiplantae</taxon>
        <taxon>Streptophyta</taxon>
        <taxon>Embryophyta</taxon>
        <taxon>Tracheophyta</taxon>
        <taxon>Spermatophyta</taxon>
        <taxon>Pinopsida</taxon>
        <taxon>Pinidae</taxon>
        <taxon>Conifers II</taxon>
        <taxon>Cupressales</taxon>
        <taxon>Taxaceae</taxon>
        <taxon>Taxus</taxon>
    </lineage>
</organism>